<reference evidence="2" key="2">
    <citation type="submission" date="2015-03" db="EMBL/GenBank/DDBJ databases">
        <authorList>
            <person name="Chow C.-E.T."/>
            <person name="Winget D.M."/>
            <person name="White R.A.III."/>
            <person name="Hallam S.J."/>
            <person name="Suttle C.A."/>
        </authorList>
    </citation>
    <scope>NUCLEOTIDE SEQUENCE</scope>
    <source>
        <strain evidence="2">H4084988</strain>
    </source>
</reference>
<dbReference type="EMBL" id="KR029594">
    <property type="protein sequence ID" value="AKH47456.1"/>
    <property type="molecule type" value="Genomic_DNA"/>
</dbReference>
<protein>
    <submittedName>
        <fullName evidence="2">Uncharacterized protein</fullName>
    </submittedName>
</protein>
<accession>A0A0F7L8V4</accession>
<reference evidence="2" key="1">
    <citation type="journal article" date="2015" name="Front. Microbiol.">
        <title>Combining genomic sequencing methods to explore viral diversity and reveal potential virus-host interactions.</title>
        <authorList>
            <person name="Chow C.E."/>
            <person name="Winget D.M."/>
            <person name="White R.A.III."/>
            <person name="Hallam S.J."/>
            <person name="Suttle C.A."/>
        </authorList>
    </citation>
    <scope>NUCLEOTIDE SEQUENCE</scope>
    <source>
        <strain evidence="2">H4084988</strain>
    </source>
</reference>
<proteinExistence type="predicted"/>
<feature type="compositionally biased region" description="Basic residues" evidence="1">
    <location>
        <begin position="62"/>
        <end position="71"/>
    </location>
</feature>
<sequence length="78" mass="9153">MGLNKLDFVPFEDYIYFRRPDGSIIGKRVHEKFKNKLPDEMWDRFMKMKYVPCDSSGEPLKKKAPPKKKKVSNTDGLS</sequence>
<feature type="region of interest" description="Disordered" evidence="1">
    <location>
        <begin position="54"/>
        <end position="78"/>
    </location>
</feature>
<organism evidence="2">
    <name type="scientific">uncultured marine virus</name>
    <dbReference type="NCBI Taxonomy" id="186617"/>
    <lineage>
        <taxon>Viruses</taxon>
        <taxon>environmental samples</taxon>
    </lineage>
</organism>
<evidence type="ECO:0000256" key="1">
    <source>
        <dbReference type="SAM" id="MobiDB-lite"/>
    </source>
</evidence>
<name>A0A0F7L8V4_9VIRU</name>
<evidence type="ECO:0000313" key="2">
    <source>
        <dbReference type="EMBL" id="AKH47456.1"/>
    </source>
</evidence>